<dbReference type="PIRSF" id="PIRSF000194">
    <property type="entry name" value="DHFR"/>
    <property type="match status" value="1"/>
</dbReference>
<comment type="function">
    <text evidence="7 8">Key enzyme in folate metabolism. Catalyzes an essential reaction for de novo glycine and purine synthesis, and for DNA precursor synthesis.</text>
</comment>
<dbReference type="RefSeq" id="WP_095617989.1">
    <property type="nucleotide sequence ID" value="NZ_NSKD01000005.1"/>
</dbReference>
<dbReference type="PRINTS" id="PR00070">
    <property type="entry name" value="DHFR"/>
</dbReference>
<dbReference type="Pfam" id="PF00186">
    <property type="entry name" value="DHFR_1"/>
    <property type="match status" value="1"/>
</dbReference>
<dbReference type="EC" id="1.5.1.3" evidence="3 8"/>
<evidence type="ECO:0000259" key="10">
    <source>
        <dbReference type="PROSITE" id="PS51330"/>
    </source>
</evidence>
<dbReference type="OrthoDB" id="9804315at2"/>
<keyword evidence="6 8" id="KW-0560">Oxidoreductase</keyword>
<dbReference type="GO" id="GO:0006730">
    <property type="term" value="P:one-carbon metabolic process"/>
    <property type="evidence" value="ECO:0007669"/>
    <property type="project" value="UniProtKB-KW"/>
</dbReference>
<dbReference type="InterPro" id="IPR012259">
    <property type="entry name" value="DHFR"/>
</dbReference>
<evidence type="ECO:0000256" key="3">
    <source>
        <dbReference type="ARBA" id="ARBA00012856"/>
    </source>
</evidence>
<name>A0A2A2F538_9GAMM</name>
<organism evidence="11 12">
    <name type="scientific">Halovibrio salipaludis</name>
    <dbReference type="NCBI Taxonomy" id="2032626"/>
    <lineage>
        <taxon>Bacteria</taxon>
        <taxon>Pseudomonadati</taxon>
        <taxon>Pseudomonadota</taxon>
        <taxon>Gammaproteobacteria</taxon>
        <taxon>Oceanospirillales</taxon>
        <taxon>Halomonadaceae</taxon>
        <taxon>Halovibrio</taxon>
    </lineage>
</organism>
<evidence type="ECO:0000256" key="4">
    <source>
        <dbReference type="ARBA" id="ARBA00022563"/>
    </source>
</evidence>
<evidence type="ECO:0000256" key="5">
    <source>
        <dbReference type="ARBA" id="ARBA00022857"/>
    </source>
</evidence>
<evidence type="ECO:0000313" key="12">
    <source>
        <dbReference type="Proteomes" id="UP000218896"/>
    </source>
</evidence>
<sequence length="170" mass="18969">MRTALMVAMARNRVIGRNNRLPWYLPEELQYFKQATMGKPIIMGRRTHESIGRPLPGRSNIVVTRDTAWSGEGVCVVHSLEAALEQAQQQGLIDGAEEAVVIGGAQIYAEALPVADRLYLTEVHAEVDGDTFFPEVDLSRWEEVSRVDHAGGEEANRYPYSIVVYDRGEV</sequence>
<dbReference type="Gene3D" id="3.40.430.10">
    <property type="entry name" value="Dihydrofolate Reductase, subunit A"/>
    <property type="match status" value="1"/>
</dbReference>
<reference evidence="11 12" key="1">
    <citation type="submission" date="2017-08" db="EMBL/GenBank/DDBJ databases">
        <title>Halovibrio sewagensis sp. nov., isolated from wastewater of high salinity.</title>
        <authorList>
            <person name="Dong X."/>
            <person name="Zhang G."/>
        </authorList>
    </citation>
    <scope>NUCLEOTIDE SEQUENCE [LARGE SCALE GENOMIC DNA]</scope>
    <source>
        <strain evidence="11 12">YL5-2</strain>
    </source>
</reference>
<keyword evidence="5 8" id="KW-0521">NADP</keyword>
<dbReference type="GO" id="GO:0005829">
    <property type="term" value="C:cytosol"/>
    <property type="evidence" value="ECO:0007669"/>
    <property type="project" value="TreeGrafter"/>
</dbReference>
<evidence type="ECO:0000256" key="8">
    <source>
        <dbReference type="PIRNR" id="PIRNR000194"/>
    </source>
</evidence>
<dbReference type="FunFam" id="3.40.430.10:FF:000001">
    <property type="entry name" value="Dihydrofolate reductase"/>
    <property type="match status" value="1"/>
</dbReference>
<dbReference type="GO" id="GO:0046655">
    <property type="term" value="P:folic acid metabolic process"/>
    <property type="evidence" value="ECO:0007669"/>
    <property type="project" value="TreeGrafter"/>
</dbReference>
<evidence type="ECO:0000256" key="9">
    <source>
        <dbReference type="RuleBase" id="RU004474"/>
    </source>
</evidence>
<dbReference type="InterPro" id="IPR001796">
    <property type="entry name" value="DHFR_dom"/>
</dbReference>
<accession>A0A2A2F538</accession>
<comment type="similarity">
    <text evidence="2 8 9">Belongs to the dihydrofolate reductase family.</text>
</comment>
<dbReference type="CDD" id="cd00209">
    <property type="entry name" value="DHFR"/>
    <property type="match status" value="1"/>
</dbReference>
<dbReference type="PROSITE" id="PS00075">
    <property type="entry name" value="DHFR_1"/>
    <property type="match status" value="1"/>
</dbReference>
<evidence type="ECO:0000313" key="11">
    <source>
        <dbReference type="EMBL" id="PAU79920.1"/>
    </source>
</evidence>
<dbReference type="UniPathway" id="UPA00077">
    <property type="reaction ID" value="UER00158"/>
</dbReference>
<evidence type="ECO:0000256" key="2">
    <source>
        <dbReference type="ARBA" id="ARBA00009539"/>
    </source>
</evidence>
<dbReference type="GO" id="GO:0004146">
    <property type="term" value="F:dihydrofolate reductase activity"/>
    <property type="evidence" value="ECO:0007669"/>
    <property type="project" value="UniProtKB-EC"/>
</dbReference>
<keyword evidence="12" id="KW-1185">Reference proteome</keyword>
<dbReference type="PANTHER" id="PTHR48069:SF3">
    <property type="entry name" value="DIHYDROFOLATE REDUCTASE"/>
    <property type="match status" value="1"/>
</dbReference>
<dbReference type="InterPro" id="IPR024072">
    <property type="entry name" value="DHFR-like_dom_sf"/>
</dbReference>
<dbReference type="PANTHER" id="PTHR48069">
    <property type="entry name" value="DIHYDROFOLATE REDUCTASE"/>
    <property type="match status" value="1"/>
</dbReference>
<comment type="catalytic activity">
    <reaction evidence="8">
        <text>(6S)-5,6,7,8-tetrahydrofolate + NADP(+) = 7,8-dihydrofolate + NADPH + H(+)</text>
        <dbReference type="Rhea" id="RHEA:15009"/>
        <dbReference type="ChEBI" id="CHEBI:15378"/>
        <dbReference type="ChEBI" id="CHEBI:57451"/>
        <dbReference type="ChEBI" id="CHEBI:57453"/>
        <dbReference type="ChEBI" id="CHEBI:57783"/>
        <dbReference type="ChEBI" id="CHEBI:58349"/>
        <dbReference type="EC" id="1.5.1.3"/>
    </reaction>
</comment>
<protein>
    <recommendedName>
        <fullName evidence="3 8">Dihydrofolate reductase</fullName>
        <ecNumber evidence="3 8">1.5.1.3</ecNumber>
    </recommendedName>
</protein>
<comment type="pathway">
    <text evidence="1 8">Cofactor biosynthesis; tetrahydrofolate biosynthesis; 5,6,7,8-tetrahydrofolate from 7,8-dihydrofolate: step 1/1.</text>
</comment>
<feature type="domain" description="DHFR" evidence="10">
    <location>
        <begin position="2"/>
        <end position="167"/>
    </location>
</feature>
<evidence type="ECO:0000256" key="6">
    <source>
        <dbReference type="ARBA" id="ARBA00023002"/>
    </source>
</evidence>
<evidence type="ECO:0000256" key="7">
    <source>
        <dbReference type="ARBA" id="ARBA00025067"/>
    </source>
</evidence>
<evidence type="ECO:0000256" key="1">
    <source>
        <dbReference type="ARBA" id="ARBA00004903"/>
    </source>
</evidence>
<proteinExistence type="inferred from homology"/>
<dbReference type="GO" id="GO:0046654">
    <property type="term" value="P:tetrahydrofolate biosynthetic process"/>
    <property type="evidence" value="ECO:0007669"/>
    <property type="project" value="UniProtKB-UniPathway"/>
</dbReference>
<dbReference type="Proteomes" id="UP000218896">
    <property type="component" value="Unassembled WGS sequence"/>
</dbReference>
<keyword evidence="4 8" id="KW-0554">One-carbon metabolism</keyword>
<dbReference type="SUPFAM" id="SSF53597">
    <property type="entry name" value="Dihydrofolate reductase-like"/>
    <property type="match status" value="1"/>
</dbReference>
<dbReference type="AlphaFoldDB" id="A0A2A2F538"/>
<dbReference type="GO" id="GO:0046452">
    <property type="term" value="P:dihydrofolate metabolic process"/>
    <property type="evidence" value="ECO:0007669"/>
    <property type="project" value="TreeGrafter"/>
</dbReference>
<dbReference type="PROSITE" id="PS51330">
    <property type="entry name" value="DHFR_2"/>
    <property type="match status" value="1"/>
</dbReference>
<dbReference type="InterPro" id="IPR017925">
    <property type="entry name" value="DHFR_CS"/>
</dbReference>
<dbReference type="EMBL" id="NSKD01000005">
    <property type="protein sequence ID" value="PAU79920.1"/>
    <property type="molecule type" value="Genomic_DNA"/>
</dbReference>
<dbReference type="GO" id="GO:0070401">
    <property type="term" value="F:NADP+ binding"/>
    <property type="evidence" value="ECO:0007669"/>
    <property type="project" value="UniProtKB-ARBA"/>
</dbReference>
<comment type="caution">
    <text evidence="11">The sequence shown here is derived from an EMBL/GenBank/DDBJ whole genome shotgun (WGS) entry which is preliminary data.</text>
</comment>
<gene>
    <name evidence="11" type="ORF">CK501_12030</name>
</gene>